<feature type="domain" description="HAT C-terminal dimerisation" evidence="2">
    <location>
        <begin position="182"/>
        <end position="225"/>
    </location>
</feature>
<dbReference type="InterPro" id="IPR008906">
    <property type="entry name" value="HATC_C_dom"/>
</dbReference>
<dbReference type="InterPro" id="IPR012337">
    <property type="entry name" value="RNaseH-like_sf"/>
</dbReference>
<evidence type="ECO:0000259" key="2">
    <source>
        <dbReference type="Pfam" id="PF05699"/>
    </source>
</evidence>
<evidence type="ECO:0000313" key="3">
    <source>
        <dbReference type="EMBL" id="KAJ8462759.1"/>
    </source>
</evidence>
<evidence type="ECO:0000256" key="1">
    <source>
        <dbReference type="SAM" id="MobiDB-lite"/>
    </source>
</evidence>
<dbReference type="SUPFAM" id="SSF53098">
    <property type="entry name" value="Ribonuclease H-like"/>
    <property type="match status" value="1"/>
</dbReference>
<feature type="region of interest" description="Disordered" evidence="1">
    <location>
        <begin position="239"/>
        <end position="261"/>
    </location>
</feature>
<dbReference type="AlphaFoldDB" id="A0AAD7TIY7"/>
<reference evidence="3" key="1">
    <citation type="submission" date="2022-11" db="EMBL/GenBank/DDBJ databases">
        <title>Genome Sequence of Cubamyces cubensis.</title>
        <authorList>
            <person name="Buettner E."/>
        </authorList>
    </citation>
    <scope>NUCLEOTIDE SEQUENCE</scope>
    <source>
        <strain evidence="3">MPL-01</strain>
    </source>
</reference>
<protein>
    <recommendedName>
        <fullName evidence="2">HAT C-terminal dimerisation domain-containing protein</fullName>
    </recommendedName>
</protein>
<organism evidence="3 4">
    <name type="scientific">Trametes cubensis</name>
    <dbReference type="NCBI Taxonomy" id="1111947"/>
    <lineage>
        <taxon>Eukaryota</taxon>
        <taxon>Fungi</taxon>
        <taxon>Dikarya</taxon>
        <taxon>Basidiomycota</taxon>
        <taxon>Agaricomycotina</taxon>
        <taxon>Agaricomycetes</taxon>
        <taxon>Polyporales</taxon>
        <taxon>Polyporaceae</taxon>
        <taxon>Trametes</taxon>
    </lineage>
</organism>
<gene>
    <name evidence="3" type="ORF">ONZ51_g10696</name>
</gene>
<keyword evidence="4" id="KW-1185">Reference proteome</keyword>
<evidence type="ECO:0000313" key="4">
    <source>
        <dbReference type="Proteomes" id="UP001215151"/>
    </source>
</evidence>
<sequence>MLPIIENGLFWHSVVQVKKHLEPLAIATNVTQSDNCRLDEVLITFGVLLHAFDSLNDSQQIIKDAVIASLEKRWDKSDQDVFIAAVILNPFIRTQPFQHLPELFTPAAIYLLLQRLWTRFYPDTPVPADFYTSVISYLSEDGQFATLSKTITAVTNAAKAQGLEAPSPVMVWRDHTIPGKPIPALHALAIHIYSICPNSANCERLFSALGLIMTKLRNRMGHKTLMNIAELLMHLRDEHSGGEQSIPMSDGPPAARASAQVSSASASGGFEALASALSGNNDDDTDLPDTPAFPSEIRKTLRMLLDFEAPFWRSKLERTSTPSLDDELALWEILDMDADGEEVGAQEVELDDLANALMNA</sequence>
<dbReference type="EMBL" id="JAPEVG010000441">
    <property type="protein sequence ID" value="KAJ8462759.1"/>
    <property type="molecule type" value="Genomic_DNA"/>
</dbReference>
<dbReference type="Proteomes" id="UP001215151">
    <property type="component" value="Unassembled WGS sequence"/>
</dbReference>
<name>A0AAD7TIY7_9APHY</name>
<accession>A0AAD7TIY7</accession>
<dbReference type="Pfam" id="PF05699">
    <property type="entry name" value="Dimer_Tnp_hAT"/>
    <property type="match status" value="1"/>
</dbReference>
<comment type="caution">
    <text evidence="3">The sequence shown here is derived from an EMBL/GenBank/DDBJ whole genome shotgun (WGS) entry which is preliminary data.</text>
</comment>
<dbReference type="GO" id="GO:0046983">
    <property type="term" value="F:protein dimerization activity"/>
    <property type="evidence" value="ECO:0007669"/>
    <property type="project" value="InterPro"/>
</dbReference>
<proteinExistence type="predicted"/>